<proteinExistence type="predicted"/>
<evidence type="ECO:0000313" key="1">
    <source>
        <dbReference type="EMBL" id="KAG5377638.1"/>
    </source>
</evidence>
<keyword evidence="2" id="KW-1185">Reference proteome</keyword>
<comment type="caution">
    <text evidence="1">The sequence shown here is derived from an EMBL/GenBank/DDBJ whole genome shotgun (WGS) entry which is preliminary data.</text>
</comment>
<dbReference type="EMBL" id="JADBGQ010000009">
    <property type="protein sequence ID" value="KAG5377638.1"/>
    <property type="molecule type" value="Genomic_DNA"/>
</dbReference>
<protein>
    <submittedName>
        <fullName evidence="1">Uncharacterized protein</fullName>
    </submittedName>
</protein>
<dbReference type="Proteomes" id="UP000823674">
    <property type="component" value="Chromosome A07"/>
</dbReference>
<gene>
    <name evidence="1" type="primary">A07p000540.1_BraROA</name>
    <name evidence="1" type="ORF">IGI04_025480</name>
</gene>
<sequence>MVQLKIQDQAGPIEVQDQAGPIQFRSFDHNRTGLIIYTCDLGSDSFPIQAGSEYSAPFHLR</sequence>
<organism evidence="1 2">
    <name type="scientific">Brassica rapa subsp. trilocularis</name>
    <dbReference type="NCBI Taxonomy" id="1813537"/>
    <lineage>
        <taxon>Eukaryota</taxon>
        <taxon>Viridiplantae</taxon>
        <taxon>Streptophyta</taxon>
        <taxon>Embryophyta</taxon>
        <taxon>Tracheophyta</taxon>
        <taxon>Spermatophyta</taxon>
        <taxon>Magnoliopsida</taxon>
        <taxon>eudicotyledons</taxon>
        <taxon>Gunneridae</taxon>
        <taxon>Pentapetalae</taxon>
        <taxon>rosids</taxon>
        <taxon>malvids</taxon>
        <taxon>Brassicales</taxon>
        <taxon>Brassicaceae</taxon>
        <taxon>Brassiceae</taxon>
        <taxon>Brassica</taxon>
    </lineage>
</organism>
<accession>A0ABQ7KX39</accession>
<name>A0ABQ7KX39_BRACM</name>
<evidence type="ECO:0000313" key="2">
    <source>
        <dbReference type="Proteomes" id="UP000823674"/>
    </source>
</evidence>
<reference evidence="1 2" key="1">
    <citation type="submission" date="2021-03" db="EMBL/GenBank/DDBJ databases">
        <authorList>
            <person name="King G.J."/>
            <person name="Bancroft I."/>
            <person name="Baten A."/>
            <person name="Bloomfield J."/>
            <person name="Borpatragohain P."/>
            <person name="He Z."/>
            <person name="Irish N."/>
            <person name="Irwin J."/>
            <person name="Liu K."/>
            <person name="Mauleon R.P."/>
            <person name="Moore J."/>
            <person name="Morris R."/>
            <person name="Ostergaard L."/>
            <person name="Wang B."/>
            <person name="Wells R."/>
        </authorList>
    </citation>
    <scope>NUCLEOTIDE SEQUENCE [LARGE SCALE GENOMIC DNA]</scope>
    <source>
        <strain evidence="1">R-o-18</strain>
        <tissue evidence="1">Leaf</tissue>
    </source>
</reference>